<keyword evidence="4" id="KW-0964">Secreted</keyword>
<dbReference type="EMBL" id="KZ824637">
    <property type="protein sequence ID" value="RAK78499.1"/>
    <property type="molecule type" value="Genomic_DNA"/>
</dbReference>
<evidence type="ECO:0000259" key="20">
    <source>
        <dbReference type="SMART" id="SM01217"/>
    </source>
</evidence>
<keyword evidence="22" id="KW-1185">Reference proteome</keyword>
<dbReference type="GeneID" id="63861797"/>
<dbReference type="VEuPathDB" id="FungiDB:BO72DRAFT_447162"/>
<dbReference type="OrthoDB" id="47059at2759"/>
<evidence type="ECO:0000256" key="16">
    <source>
        <dbReference type="ARBA" id="ARBA00041545"/>
    </source>
</evidence>
<evidence type="ECO:0000256" key="17">
    <source>
        <dbReference type="ARBA" id="ARBA00041684"/>
    </source>
</evidence>
<dbReference type="UniPathway" id="UPA00114"/>
<evidence type="ECO:0000313" key="21">
    <source>
        <dbReference type="EMBL" id="RAK78499.1"/>
    </source>
</evidence>
<evidence type="ECO:0000256" key="11">
    <source>
        <dbReference type="ARBA" id="ARBA00023326"/>
    </source>
</evidence>
<evidence type="ECO:0000256" key="19">
    <source>
        <dbReference type="SAM" id="SignalP"/>
    </source>
</evidence>
<proteinExistence type="inferred from homology"/>
<dbReference type="Gene3D" id="3.20.20.300">
    <property type="entry name" value="Glycoside hydrolase, family 3, N-terminal domain"/>
    <property type="match status" value="1"/>
</dbReference>
<dbReference type="InterPro" id="IPR036962">
    <property type="entry name" value="Glyco_hydro_3_N_sf"/>
</dbReference>
<evidence type="ECO:0000256" key="12">
    <source>
        <dbReference type="ARBA" id="ARBA00024574"/>
    </source>
</evidence>
<feature type="signal peptide" evidence="19">
    <location>
        <begin position="1"/>
        <end position="17"/>
    </location>
</feature>
<comment type="pathway">
    <text evidence="2">Glycan degradation; xylan degradation.</text>
</comment>
<dbReference type="GO" id="GO:0031222">
    <property type="term" value="P:arabinan catabolic process"/>
    <property type="evidence" value="ECO:0007669"/>
    <property type="project" value="TreeGrafter"/>
</dbReference>
<comment type="subcellular location">
    <subcellularLocation>
        <location evidence="1">Secreted</location>
    </subcellularLocation>
</comment>
<keyword evidence="7" id="KW-0378">Hydrolase</keyword>
<keyword evidence="10" id="KW-0326">Glycosidase</keyword>
<dbReference type="Gene3D" id="3.40.50.1700">
    <property type="entry name" value="Glycoside hydrolase family 3 C-terminal domain"/>
    <property type="match status" value="1"/>
</dbReference>
<dbReference type="InterPro" id="IPR013783">
    <property type="entry name" value="Ig-like_fold"/>
</dbReference>
<keyword evidence="6 19" id="KW-0732">Signal</keyword>
<dbReference type="PANTHER" id="PTHR42721:SF13">
    <property type="entry name" value="EXO-1,4-BETA-XYLOSIDASE XLND"/>
    <property type="match status" value="1"/>
</dbReference>
<evidence type="ECO:0000256" key="6">
    <source>
        <dbReference type="ARBA" id="ARBA00022729"/>
    </source>
</evidence>
<dbReference type="Pfam" id="PF01915">
    <property type="entry name" value="Glyco_hydro_3_C"/>
    <property type="match status" value="1"/>
</dbReference>
<keyword evidence="8" id="KW-0325">Glycoprotein</keyword>
<dbReference type="InterPro" id="IPR017853">
    <property type="entry name" value="GH"/>
</dbReference>
<protein>
    <recommendedName>
        <fullName evidence="14">xylan 1,4-beta-xylosidase</fullName>
        <ecNumber evidence="14">3.2.1.37</ecNumber>
    </recommendedName>
    <alternativeName>
        <fullName evidence="17">1,4-beta-D-xylan xylohydrolase xlnD</fullName>
    </alternativeName>
    <alternativeName>
        <fullName evidence="18">Beta-xylosidase A</fullName>
    </alternativeName>
    <alternativeName>
        <fullName evidence="16">Beta-xylosidase xlnD</fullName>
    </alternativeName>
    <alternativeName>
        <fullName evidence="15">Xylobiase xlnD</fullName>
    </alternativeName>
</protein>
<dbReference type="InterPro" id="IPR036881">
    <property type="entry name" value="Glyco_hydro_3_C_sf"/>
</dbReference>
<organism evidence="21 22">
    <name type="scientific">Aspergillus fijiensis CBS 313.89</name>
    <dbReference type="NCBI Taxonomy" id="1448319"/>
    <lineage>
        <taxon>Eukaryota</taxon>
        <taxon>Fungi</taxon>
        <taxon>Dikarya</taxon>
        <taxon>Ascomycota</taxon>
        <taxon>Pezizomycotina</taxon>
        <taxon>Eurotiomycetes</taxon>
        <taxon>Eurotiomycetidae</taxon>
        <taxon>Eurotiales</taxon>
        <taxon>Aspergillaceae</taxon>
        <taxon>Aspergillus</taxon>
    </lineage>
</organism>
<gene>
    <name evidence="21" type="ORF">BO72DRAFT_447162</name>
</gene>
<dbReference type="FunFam" id="3.40.50.1700:FF:000007">
    <property type="entry name" value="Exo-1,4-beta-xylosidase xlnD"/>
    <property type="match status" value="1"/>
</dbReference>
<evidence type="ECO:0000256" key="4">
    <source>
        <dbReference type="ARBA" id="ARBA00022525"/>
    </source>
</evidence>
<dbReference type="AlphaFoldDB" id="A0A8G1W2X2"/>
<keyword evidence="11" id="KW-0624">Polysaccharide degradation</keyword>
<evidence type="ECO:0000256" key="3">
    <source>
        <dbReference type="ARBA" id="ARBA00005336"/>
    </source>
</evidence>
<sequence length="820" mass="87544">MAVAALALLALLPQALAQHNSSYVDYNVEANPDLFPQCLDTISLSFPDCQSGPLSKNLVCDSTASPYDRAAALISLFTLEELIANTGNTSPGVPRLGLPPYQVWSEALHGLDRGNFTDEGAYSWATSFPSPILSAAAFNRTLINQIASIISTQGRAFNNAGRYGLDVYAPNINAFRHPVWGRGQETPGEDAYTLTAAYAYEYITGIQGGVDPEHLKLAATAKHFAGYDIENWDNHSRLGNDVNITQQDLAEYYTPQFLVATRDARVHSVMCSYNAVNGVPSCSNTFFLQTLLRDTFSFVDHGYVSGDCGAVYGVFNPHGYAANESSAAADSILAGTDIDCGTSYQYHFNESITTGAVARDDIERGLIRLYANLVRLGYFDGNSSSSSPYRSLSWSDVQKTDAWNISYEAAVEGIVLLKNDGALPLPSSSSGKNKSIALIGPWANATTQLQGNYYGAAPYLISPVDAFTAAGYTVHYAAGTEISTNSTANFSAALSAARAADTIVFFGGIDNTIEAEAQDRSSIAWPGNQLELIAQLAAQKSESQPLVVYQMGGGQIDSSALKTNPKVNALLWGGYPGQSGGLALRDILTGARAPAGRLTTTQYPASYAESFSALDMNLRPNTTTNNPGQTYMWYTGEPVYEFGHGLFYTTFKASSLPSSTQNTTSAAAAAAAAAAAKKYTFNITDLTSSAHPDTTTVAQRTLFNFTAAITNSGARDSDYTALLYANTSSAGPSPYPNKWLVGFDRLGAVAKEGGTAVLNVPVAVDRLARVDDDGNSVLFPGRYEVALNNEREVVVEVELVGEAVVLVKWPEEVQGVKGDE</sequence>
<evidence type="ECO:0000256" key="13">
    <source>
        <dbReference type="ARBA" id="ARBA00025331"/>
    </source>
</evidence>
<feature type="chain" id="PRO_5034384594" description="xylan 1,4-beta-xylosidase" evidence="19">
    <location>
        <begin position="18"/>
        <end position="820"/>
    </location>
</feature>
<dbReference type="Proteomes" id="UP000249789">
    <property type="component" value="Unassembled WGS sequence"/>
</dbReference>
<comment type="similarity">
    <text evidence="3">Belongs to the glycosyl hydrolase 3 family.</text>
</comment>
<evidence type="ECO:0000256" key="9">
    <source>
        <dbReference type="ARBA" id="ARBA00023277"/>
    </source>
</evidence>
<evidence type="ECO:0000256" key="15">
    <source>
        <dbReference type="ARBA" id="ARBA00041508"/>
    </source>
</evidence>
<dbReference type="SMART" id="SM01217">
    <property type="entry name" value="Fn3_like"/>
    <property type="match status" value="1"/>
</dbReference>
<evidence type="ECO:0000256" key="7">
    <source>
        <dbReference type="ARBA" id="ARBA00022801"/>
    </source>
</evidence>
<accession>A0A8G1W2X2</accession>
<feature type="domain" description="Fibronectin type III-like" evidence="20">
    <location>
        <begin position="719"/>
        <end position="791"/>
    </location>
</feature>
<dbReference type="PANTHER" id="PTHR42721">
    <property type="entry name" value="SUGAR HYDROLASE-RELATED"/>
    <property type="match status" value="1"/>
</dbReference>
<dbReference type="Pfam" id="PF00933">
    <property type="entry name" value="Glyco_hydro_3"/>
    <property type="match status" value="1"/>
</dbReference>
<dbReference type="GO" id="GO:0045493">
    <property type="term" value="P:xylan catabolic process"/>
    <property type="evidence" value="ECO:0007669"/>
    <property type="project" value="UniProtKB-UniPathway"/>
</dbReference>
<name>A0A8G1W2X2_9EURO</name>
<evidence type="ECO:0000256" key="2">
    <source>
        <dbReference type="ARBA" id="ARBA00004851"/>
    </source>
</evidence>
<dbReference type="GO" id="GO:0046556">
    <property type="term" value="F:alpha-L-arabinofuranosidase activity"/>
    <property type="evidence" value="ECO:0007669"/>
    <property type="project" value="TreeGrafter"/>
</dbReference>
<comment type="catalytic activity">
    <reaction evidence="12">
        <text>Hydrolysis of (1-&gt;4)-beta-D-xylans, to remove successive D-xylose residues from the non-reducing termini.</text>
        <dbReference type="EC" id="3.2.1.37"/>
    </reaction>
</comment>
<dbReference type="InterPro" id="IPR026891">
    <property type="entry name" value="Fn3-like"/>
</dbReference>
<evidence type="ECO:0000256" key="14">
    <source>
        <dbReference type="ARBA" id="ARBA00026107"/>
    </source>
</evidence>
<dbReference type="EC" id="3.2.1.37" evidence="14"/>
<reference evidence="21 22" key="1">
    <citation type="submission" date="2018-02" db="EMBL/GenBank/DDBJ databases">
        <title>The genomes of Aspergillus section Nigri reveals drivers in fungal speciation.</title>
        <authorList>
            <consortium name="DOE Joint Genome Institute"/>
            <person name="Vesth T.C."/>
            <person name="Nybo J."/>
            <person name="Theobald S."/>
            <person name="Brandl J."/>
            <person name="Frisvad J.C."/>
            <person name="Nielsen K.F."/>
            <person name="Lyhne E.K."/>
            <person name="Kogle M.E."/>
            <person name="Kuo A."/>
            <person name="Riley R."/>
            <person name="Clum A."/>
            <person name="Nolan M."/>
            <person name="Lipzen A."/>
            <person name="Salamov A."/>
            <person name="Henrissat B."/>
            <person name="Wiebenga A."/>
            <person name="De vries R.P."/>
            <person name="Grigoriev I.V."/>
            <person name="Mortensen U.H."/>
            <person name="Andersen M.R."/>
            <person name="Baker S.E."/>
        </authorList>
    </citation>
    <scope>NUCLEOTIDE SEQUENCE [LARGE SCALE GENOMIC DNA]</scope>
    <source>
        <strain evidence="21 22">CBS 313.89</strain>
    </source>
</reference>
<evidence type="ECO:0000256" key="1">
    <source>
        <dbReference type="ARBA" id="ARBA00004613"/>
    </source>
</evidence>
<evidence type="ECO:0000256" key="5">
    <source>
        <dbReference type="ARBA" id="ARBA00022651"/>
    </source>
</evidence>
<keyword evidence="5" id="KW-0858">Xylan degradation</keyword>
<evidence type="ECO:0000256" key="8">
    <source>
        <dbReference type="ARBA" id="ARBA00023180"/>
    </source>
</evidence>
<dbReference type="GO" id="GO:0005576">
    <property type="term" value="C:extracellular region"/>
    <property type="evidence" value="ECO:0007669"/>
    <property type="project" value="UniProtKB-SubCell"/>
</dbReference>
<dbReference type="SUPFAM" id="SSF52279">
    <property type="entry name" value="Beta-D-glucan exohydrolase, C-terminal domain"/>
    <property type="match status" value="1"/>
</dbReference>
<dbReference type="InterPro" id="IPR002772">
    <property type="entry name" value="Glyco_hydro_3_C"/>
</dbReference>
<dbReference type="InterPro" id="IPR044993">
    <property type="entry name" value="BXL"/>
</dbReference>
<dbReference type="SUPFAM" id="SSF51445">
    <property type="entry name" value="(Trans)glycosidases"/>
    <property type="match status" value="1"/>
</dbReference>
<evidence type="ECO:0000256" key="10">
    <source>
        <dbReference type="ARBA" id="ARBA00023295"/>
    </source>
</evidence>
<evidence type="ECO:0000313" key="22">
    <source>
        <dbReference type="Proteomes" id="UP000249789"/>
    </source>
</evidence>
<dbReference type="GO" id="GO:0009044">
    <property type="term" value="F:xylan 1,4-beta-xylosidase activity"/>
    <property type="evidence" value="ECO:0007669"/>
    <property type="project" value="UniProtKB-EC"/>
</dbReference>
<dbReference type="Gene3D" id="2.60.40.10">
    <property type="entry name" value="Immunoglobulins"/>
    <property type="match status" value="1"/>
</dbReference>
<evidence type="ECO:0000256" key="18">
    <source>
        <dbReference type="ARBA" id="ARBA00042744"/>
    </source>
</evidence>
<comment type="function">
    <text evidence="13">Xylan 1,4-beta-xylosidase involved in the hydrolysis of xylan, a major structural heterogeneous polysaccharide found in plant biomass representing the second most abundant polysaccharide in the biosphere, after cellulose.</text>
</comment>
<keyword evidence="9" id="KW-0119">Carbohydrate metabolism</keyword>
<dbReference type="FunFam" id="3.20.20.300:FF:000009">
    <property type="entry name" value="Exo-1,4-beta-xylosidase xlnD"/>
    <property type="match status" value="1"/>
</dbReference>
<dbReference type="InterPro" id="IPR001764">
    <property type="entry name" value="Glyco_hydro_3_N"/>
</dbReference>
<dbReference type="RefSeq" id="XP_040802509.1">
    <property type="nucleotide sequence ID" value="XM_040944464.1"/>
</dbReference>